<accession>M3ILF2</accession>
<dbReference type="OrthoDB" id="8059989at2759"/>
<evidence type="ECO:0000313" key="3">
    <source>
        <dbReference type="Proteomes" id="UP000011777"/>
    </source>
</evidence>
<gene>
    <name evidence="2" type="ORF">G210_2501</name>
</gene>
<protein>
    <recommendedName>
        <fullName evidence="1">DH domain-containing protein</fullName>
    </recommendedName>
</protein>
<comment type="caution">
    <text evidence="2">The sequence shown here is derived from an EMBL/GenBank/DDBJ whole genome shotgun (WGS) entry which is preliminary data.</text>
</comment>
<sequence>MVHTDQTLNDMTLRTWKDIQASKFVDTYDDLSLPMKTNLQLDLAPTADTNISPTKSTSTTESKLLITSETLTDSTSPQPDISHSPQDLVRIANQRNLQFILEEIKKTEASYLSDLKTLKRDYLETLIEDIDTEVPVPVKIVYSILTEMIECHDKMVRLFEQVNDEPNILKRSNAYCSIISTNGVNSLLIDWYCSVHVHAIPILLGSTFTLSNTSFDSWFRCWNNFSRTSLKSYKDLNLLSLLQRPTIRKSHHKLFLENILKCYVKLGFETSHIQASIDKICNDLNKINENNETDSIYDSLARLIDFSDLSYQTYNLDHKFFGLPYLIGTSWVIYIQKGAIQTYNAPTIVFKSHLLLLEYQNLKPDYKIKFIIPLEKCHLTAHGTSSPYGMHSTYQYCVKLSFEIETCKYEILLCWLTKQEYDVWVDELTVLIDFVNNNDNTTKSEVDTIQYLYRLPVELSCYDTPVETYLSSEDTCYFGDCIVINIEIDNRLKELLGMPVSHSIREKWKQKNRKVLYMRLKDLYWSEYAFQSLISKELIVHCRKGKPNKHLELLYRLSGGK</sequence>
<name>M3ILF2_CANMX</name>
<dbReference type="InterPro" id="IPR035899">
    <property type="entry name" value="DBL_dom_sf"/>
</dbReference>
<proteinExistence type="predicted"/>
<organism evidence="2 3">
    <name type="scientific">Candida maltosa (strain Xu316)</name>
    <name type="common">Yeast</name>
    <dbReference type="NCBI Taxonomy" id="1245528"/>
    <lineage>
        <taxon>Eukaryota</taxon>
        <taxon>Fungi</taxon>
        <taxon>Dikarya</taxon>
        <taxon>Ascomycota</taxon>
        <taxon>Saccharomycotina</taxon>
        <taxon>Pichiomycetes</taxon>
        <taxon>Debaryomycetaceae</taxon>
        <taxon>Candida/Lodderomyces clade</taxon>
        <taxon>Candida</taxon>
    </lineage>
</organism>
<dbReference type="InterPro" id="IPR000219">
    <property type="entry name" value="DH_dom"/>
</dbReference>
<dbReference type="OMA" id="MYNTISH"/>
<evidence type="ECO:0000259" key="1">
    <source>
        <dbReference type="PROSITE" id="PS50010"/>
    </source>
</evidence>
<feature type="domain" description="DH" evidence="1">
    <location>
        <begin position="96"/>
        <end position="290"/>
    </location>
</feature>
<dbReference type="eggNOG" id="KOG3519">
    <property type="taxonomic scope" value="Eukaryota"/>
</dbReference>
<reference evidence="2 3" key="1">
    <citation type="submission" date="2013-02" db="EMBL/GenBank/DDBJ databases">
        <title>Genome sequence of Candida maltosa Xu316, a potential industrial strain for xylitol and ethanol production.</title>
        <authorList>
            <person name="Yu J."/>
            <person name="Wang Q."/>
            <person name="Geng X."/>
            <person name="Bao W."/>
            <person name="He P."/>
            <person name="Cai J."/>
        </authorList>
    </citation>
    <scope>NUCLEOTIDE SEQUENCE [LARGE SCALE GENOMIC DNA]</scope>
    <source>
        <strain evidence="3">Xu316</strain>
    </source>
</reference>
<dbReference type="Proteomes" id="UP000011777">
    <property type="component" value="Unassembled WGS sequence"/>
</dbReference>
<dbReference type="STRING" id="1245528.M3ILF2"/>
<dbReference type="AlphaFoldDB" id="M3ILF2"/>
<dbReference type="PROSITE" id="PS50010">
    <property type="entry name" value="DH_2"/>
    <property type="match status" value="1"/>
</dbReference>
<dbReference type="GO" id="GO:0005085">
    <property type="term" value="F:guanyl-nucleotide exchange factor activity"/>
    <property type="evidence" value="ECO:0007669"/>
    <property type="project" value="InterPro"/>
</dbReference>
<dbReference type="SUPFAM" id="SSF48065">
    <property type="entry name" value="DBL homology domain (DH-domain)"/>
    <property type="match status" value="1"/>
</dbReference>
<keyword evidence="3" id="KW-1185">Reference proteome</keyword>
<dbReference type="Gene3D" id="1.20.900.10">
    <property type="entry name" value="Dbl homology (DH) domain"/>
    <property type="match status" value="1"/>
</dbReference>
<dbReference type="Pfam" id="PF00621">
    <property type="entry name" value="RhoGEF"/>
    <property type="match status" value="1"/>
</dbReference>
<evidence type="ECO:0000313" key="2">
    <source>
        <dbReference type="EMBL" id="EMG47196.1"/>
    </source>
</evidence>
<dbReference type="SUPFAM" id="SSF50729">
    <property type="entry name" value="PH domain-like"/>
    <property type="match status" value="1"/>
</dbReference>
<dbReference type="HOGENOM" id="CLU_032396_0_0_1"/>
<dbReference type="EMBL" id="AOGT01001679">
    <property type="protein sequence ID" value="EMG47196.1"/>
    <property type="molecule type" value="Genomic_DNA"/>
</dbReference>